<proteinExistence type="predicted"/>
<sequence>MNRIEKKLIKNIFGIQGPVDERALAIIGRASMYAVLGILIFEVIVDIVGIALPIYHDETAFEILLMIQFMGVISIIIGTICLTIGRSGLNHQEVTPEKYSAALKRIQLKTIWCGTLTIINVHVIEALLSLKERALLTSLTSPRQLLQTIVFGSIFCPLIYWIAKRNLKVVYVDD</sequence>
<name>A0A806LBV8_LACPA</name>
<gene>
    <name evidence="2" type="ORF">AF91_04390</name>
</gene>
<evidence type="ECO:0000256" key="1">
    <source>
        <dbReference type="SAM" id="Phobius"/>
    </source>
</evidence>
<dbReference type="InterPro" id="IPR021697">
    <property type="entry name" value="DUF3278"/>
</dbReference>
<feature type="transmembrane region" description="Helical" evidence="1">
    <location>
        <begin position="106"/>
        <end position="124"/>
    </location>
</feature>
<accession>A0A806LBV8</accession>
<keyword evidence="1" id="KW-0812">Transmembrane</keyword>
<feature type="transmembrane region" description="Helical" evidence="1">
    <location>
        <begin position="61"/>
        <end position="85"/>
    </location>
</feature>
<organism evidence="2 3">
    <name type="scientific">Lacticaseibacillus paracasei N1115</name>
    <dbReference type="NCBI Taxonomy" id="1446494"/>
    <lineage>
        <taxon>Bacteria</taxon>
        <taxon>Bacillati</taxon>
        <taxon>Bacillota</taxon>
        <taxon>Bacilli</taxon>
        <taxon>Lactobacillales</taxon>
        <taxon>Lactobacillaceae</taxon>
        <taxon>Lacticaseibacillus</taxon>
    </lineage>
</organism>
<evidence type="ECO:0000313" key="3">
    <source>
        <dbReference type="Proteomes" id="UP000019441"/>
    </source>
</evidence>
<feature type="transmembrane region" description="Helical" evidence="1">
    <location>
        <begin position="144"/>
        <end position="163"/>
    </location>
</feature>
<evidence type="ECO:0000313" key="2">
    <source>
        <dbReference type="EMBL" id="AHJ32445.1"/>
    </source>
</evidence>
<protein>
    <submittedName>
        <fullName evidence="2">Uncharacterized protein</fullName>
    </submittedName>
</protein>
<dbReference type="Proteomes" id="UP000019441">
    <property type="component" value="Chromosome"/>
</dbReference>
<dbReference type="AlphaFoldDB" id="A0A806LBV8"/>
<reference evidence="2 3" key="1">
    <citation type="journal article" date="2014" name="Genome Announc.">
        <title>Whole Genome Sequence of the Probiotic Strain Lactobacillus paracasei N1115, Isolated from Traditional Chinese Fermented Milk.</title>
        <authorList>
            <person name="Wang S."/>
            <person name="Zhu H."/>
            <person name="He F."/>
            <person name="Luo Y."/>
            <person name="Kang Z."/>
            <person name="Lu C."/>
            <person name="Feng L."/>
            <person name="Lu X."/>
            <person name="Xue Y."/>
            <person name="Wang H."/>
        </authorList>
    </citation>
    <scope>NUCLEOTIDE SEQUENCE [LARGE SCALE GENOMIC DNA]</scope>
    <source>
        <strain evidence="2 3">N1115</strain>
    </source>
</reference>
<dbReference type="KEGG" id="lpq:AF91_04390"/>
<dbReference type="RefSeq" id="WP_004562067.1">
    <property type="nucleotide sequence ID" value="NZ_CP007122.1"/>
</dbReference>
<keyword evidence="1" id="KW-0472">Membrane</keyword>
<keyword evidence="1" id="KW-1133">Transmembrane helix</keyword>
<dbReference type="EMBL" id="CP007122">
    <property type="protein sequence ID" value="AHJ32445.1"/>
    <property type="molecule type" value="Genomic_DNA"/>
</dbReference>
<dbReference type="Pfam" id="PF11683">
    <property type="entry name" value="DUF3278"/>
    <property type="match status" value="1"/>
</dbReference>
<feature type="transmembrane region" description="Helical" evidence="1">
    <location>
        <begin position="32"/>
        <end position="55"/>
    </location>
</feature>